<sequence length="386" mass="40602">MASFPLNPYNPQCSFNQCLNQVIGRVDFNAAAQFSACEALFGTPAIVTSTEIPDLVLSTSTVTVPYTDIIISTSTSYSTVHETSTSYAQVPQTVTEFTTTRVSTETIQATAPAVTFLRKKRDGKLKKKRGACKPSSAPVSSVAEPSITSSAPAAPLFPIASNCIDLAEYSSACSCIGAVSDATRIATQYDDVPSSLVVETVTSTAPASMSTVVTTVIITETQTQAATTTATTTLSTVKDSVETATNTLPGVIAPTVTAVVRTSPLNRLIIVSGQYVQYDYGSTGNGEKIRLESASGRMSLVDKPNYTLWVRTPTAKYGVMWFQPASGATATDVPVTCLPNNAGVLNCATTNGAFDTIFSCGAYMYIGQATWSQSGCTKVVFTLKTA</sequence>
<keyword evidence="2" id="KW-1185">Reference proteome</keyword>
<reference evidence="1" key="1">
    <citation type="journal article" date="2023" name="Mol. Phylogenet. Evol.">
        <title>Genome-scale phylogeny and comparative genomics of the fungal order Sordariales.</title>
        <authorList>
            <person name="Hensen N."/>
            <person name="Bonometti L."/>
            <person name="Westerberg I."/>
            <person name="Brannstrom I.O."/>
            <person name="Guillou S."/>
            <person name="Cros-Aarteil S."/>
            <person name="Calhoun S."/>
            <person name="Haridas S."/>
            <person name="Kuo A."/>
            <person name="Mondo S."/>
            <person name="Pangilinan J."/>
            <person name="Riley R."/>
            <person name="LaButti K."/>
            <person name="Andreopoulos B."/>
            <person name="Lipzen A."/>
            <person name="Chen C."/>
            <person name="Yan M."/>
            <person name="Daum C."/>
            <person name="Ng V."/>
            <person name="Clum A."/>
            <person name="Steindorff A."/>
            <person name="Ohm R.A."/>
            <person name="Martin F."/>
            <person name="Silar P."/>
            <person name="Natvig D.O."/>
            <person name="Lalanne C."/>
            <person name="Gautier V."/>
            <person name="Ament-Velasquez S.L."/>
            <person name="Kruys A."/>
            <person name="Hutchinson M.I."/>
            <person name="Powell A.J."/>
            <person name="Barry K."/>
            <person name="Miller A.N."/>
            <person name="Grigoriev I.V."/>
            <person name="Debuchy R."/>
            <person name="Gladieux P."/>
            <person name="Hiltunen Thoren M."/>
            <person name="Johannesson H."/>
        </authorList>
    </citation>
    <scope>NUCLEOTIDE SEQUENCE</scope>
    <source>
        <strain evidence="1">CBS 118394</strain>
    </source>
</reference>
<dbReference type="Proteomes" id="UP001283341">
    <property type="component" value="Unassembled WGS sequence"/>
</dbReference>
<protein>
    <submittedName>
        <fullName evidence="1">Uncharacterized protein</fullName>
    </submittedName>
</protein>
<dbReference type="AlphaFoldDB" id="A0AAE0I1F6"/>
<gene>
    <name evidence="1" type="ORF">B0H66DRAFT_478282</name>
</gene>
<organism evidence="1 2">
    <name type="scientific">Apodospora peruviana</name>
    <dbReference type="NCBI Taxonomy" id="516989"/>
    <lineage>
        <taxon>Eukaryota</taxon>
        <taxon>Fungi</taxon>
        <taxon>Dikarya</taxon>
        <taxon>Ascomycota</taxon>
        <taxon>Pezizomycotina</taxon>
        <taxon>Sordariomycetes</taxon>
        <taxon>Sordariomycetidae</taxon>
        <taxon>Sordariales</taxon>
        <taxon>Lasiosphaeriaceae</taxon>
        <taxon>Apodospora</taxon>
    </lineage>
</organism>
<proteinExistence type="predicted"/>
<dbReference type="EMBL" id="JAUEDM010000005">
    <property type="protein sequence ID" value="KAK3316828.1"/>
    <property type="molecule type" value="Genomic_DNA"/>
</dbReference>
<reference evidence="1" key="2">
    <citation type="submission" date="2023-06" db="EMBL/GenBank/DDBJ databases">
        <authorList>
            <consortium name="Lawrence Berkeley National Laboratory"/>
            <person name="Haridas S."/>
            <person name="Hensen N."/>
            <person name="Bonometti L."/>
            <person name="Westerberg I."/>
            <person name="Brannstrom I.O."/>
            <person name="Guillou S."/>
            <person name="Cros-Aarteil S."/>
            <person name="Calhoun S."/>
            <person name="Kuo A."/>
            <person name="Mondo S."/>
            <person name="Pangilinan J."/>
            <person name="Riley R."/>
            <person name="Labutti K."/>
            <person name="Andreopoulos B."/>
            <person name="Lipzen A."/>
            <person name="Chen C."/>
            <person name="Yanf M."/>
            <person name="Daum C."/>
            <person name="Ng V."/>
            <person name="Clum A."/>
            <person name="Steindorff A."/>
            <person name="Ohm R."/>
            <person name="Martin F."/>
            <person name="Silar P."/>
            <person name="Natvig D."/>
            <person name="Lalanne C."/>
            <person name="Gautier V."/>
            <person name="Ament-Velasquez S.L."/>
            <person name="Kruys A."/>
            <person name="Hutchinson M.I."/>
            <person name="Powell A.J."/>
            <person name="Barry K."/>
            <person name="Miller A.N."/>
            <person name="Grigoriev I.V."/>
            <person name="Debuchy R."/>
            <person name="Gladieux P."/>
            <person name="Thoren M.H."/>
            <person name="Johannesson H."/>
        </authorList>
    </citation>
    <scope>NUCLEOTIDE SEQUENCE</scope>
    <source>
        <strain evidence="1">CBS 118394</strain>
    </source>
</reference>
<comment type="caution">
    <text evidence="1">The sequence shown here is derived from an EMBL/GenBank/DDBJ whole genome shotgun (WGS) entry which is preliminary data.</text>
</comment>
<accession>A0AAE0I1F6</accession>
<evidence type="ECO:0000313" key="1">
    <source>
        <dbReference type="EMBL" id="KAK3316828.1"/>
    </source>
</evidence>
<evidence type="ECO:0000313" key="2">
    <source>
        <dbReference type="Proteomes" id="UP001283341"/>
    </source>
</evidence>
<name>A0AAE0I1F6_9PEZI</name>